<feature type="domain" description="KOW" evidence="6">
    <location>
        <begin position="365"/>
        <end position="392"/>
    </location>
</feature>
<evidence type="ECO:0000256" key="5">
    <source>
        <dbReference type="SAM" id="MobiDB-lite"/>
    </source>
</evidence>
<dbReference type="GO" id="GO:0003729">
    <property type="term" value="F:mRNA binding"/>
    <property type="evidence" value="ECO:0007669"/>
    <property type="project" value="TreeGrafter"/>
</dbReference>
<dbReference type="EMBL" id="KQ086038">
    <property type="protein sequence ID" value="KLO10010.1"/>
    <property type="molecule type" value="Genomic_DNA"/>
</dbReference>
<sequence length="789" mass="88436">MVPFSSVGDHARDMEEDDDDDDEVGDVEEDNVSVDEDSELEAEKYDGVEDFLLEPQTMLFRRMDNNSNPESYTTEITLEYRQAKKNAALYRYLESSRTPRIPPALSTMPIFAIKTKIGRQRDVFWFATERWQAIWLGNRKPDVLSVFEVPNSPGWVYVEAKSVETIQNLFDGCIYVSLTSLNLHQRVANIHPSLFKVILSPPRPLGIEAHAWIKVLGGLYHGDIGQVRSVDEDLGIVDVAVVPRLAPAARQKPTKRLRMQKRRPLPRRIQHEDAIEGYSGADIAKTVENGFEMRGHFYEESGFRIVSLSINALEPATPTMLEISNFLDAATERIIREHTDSTTYTDEDVWRVGHIDIHKLSIQCFLKVGDAVEIIGGRRRGMGGYISRTLEEGKVMVALETGYENQPSIVEYEEHVHLVRAVFRRGQSITVKLGAFAGRTGIVEKVLQNGSLVFREAHTLDDLSVPSCFVETSPCDMVMRSHLSTANGSVIAVPGIPAVLDIVDKLAYKYSDKIVYVWKGEKRGKIGRVLAIGSSRAQICVNGKSVLSVKRENLMSPILETLKDGKLPERFRDEIQQKQLKLLINRLIYGVSGPSQLTPSEPALVALPALEIPPSLPPPSPSGQIQRDTDQVSDLNAHTEKMQESVAYDTNPDLPMMWLFDPKIAILRKQYKILVKFSPTVKPISLQKRTAKITKAAEPKMFPLDPSMRPTIEVEYTDNRAIPRCHQMPIENFTISSPQNGGQLLVIYGEMKGTIVRHVKTIHDLVYVKLCSGGSAFKVPKTSVCPVED</sequence>
<comment type="function">
    <text evidence="2">The SPT4-SPT5 complex mediates both activation and inhibition of transcription elongation, and plays a role in pre-mRNA processing. This complex seems to be important for the stability of the RNA polymerase II elongation machinery on the chromatin template but not for the inherent ability of this machinery to translocate down the gene.</text>
</comment>
<dbReference type="PANTHER" id="PTHR11125:SF7">
    <property type="entry name" value="TRANSCRIPTION ELONGATION FACTOR SPT5"/>
    <property type="match status" value="1"/>
</dbReference>
<feature type="compositionally biased region" description="Acidic residues" evidence="5">
    <location>
        <begin position="14"/>
        <end position="40"/>
    </location>
</feature>
<gene>
    <name evidence="7" type="ORF">SCHPADRAFT_999856</name>
</gene>
<dbReference type="GO" id="GO:0032784">
    <property type="term" value="P:regulation of DNA-templated transcription elongation"/>
    <property type="evidence" value="ECO:0007669"/>
    <property type="project" value="InterPro"/>
</dbReference>
<dbReference type="InterPro" id="IPR036735">
    <property type="entry name" value="NGN_dom_sf"/>
</dbReference>
<name>A0A0H2RDT8_9AGAM</name>
<evidence type="ECO:0000313" key="7">
    <source>
        <dbReference type="EMBL" id="KLO10010.1"/>
    </source>
</evidence>
<dbReference type="Pfam" id="PF03439">
    <property type="entry name" value="Spt5-NGN"/>
    <property type="match status" value="1"/>
</dbReference>
<reference evidence="7 8" key="1">
    <citation type="submission" date="2015-04" db="EMBL/GenBank/DDBJ databases">
        <title>Complete genome sequence of Schizopora paradoxa KUC8140, a cosmopolitan wood degrader in East Asia.</title>
        <authorList>
            <consortium name="DOE Joint Genome Institute"/>
            <person name="Min B."/>
            <person name="Park H."/>
            <person name="Jang Y."/>
            <person name="Kim J.-J."/>
            <person name="Kim K.H."/>
            <person name="Pangilinan J."/>
            <person name="Lipzen A."/>
            <person name="Riley R."/>
            <person name="Grigoriev I.V."/>
            <person name="Spatafora J.W."/>
            <person name="Choi I.-G."/>
        </authorList>
    </citation>
    <scope>NUCLEOTIDE SEQUENCE [LARGE SCALE GENOMIC DNA]</scope>
    <source>
        <strain evidence="7 8">KUC8140</strain>
    </source>
</reference>
<dbReference type="OrthoDB" id="3048815at2759"/>
<dbReference type="InterPro" id="IPR005100">
    <property type="entry name" value="NGN-domain"/>
</dbReference>
<proteinExistence type="predicted"/>
<evidence type="ECO:0000259" key="6">
    <source>
        <dbReference type="SMART" id="SM00739"/>
    </source>
</evidence>
<dbReference type="Proteomes" id="UP000053477">
    <property type="component" value="Unassembled WGS sequence"/>
</dbReference>
<dbReference type="InterPro" id="IPR005824">
    <property type="entry name" value="KOW"/>
</dbReference>
<evidence type="ECO:0000256" key="4">
    <source>
        <dbReference type="ARBA" id="ARBA00031006"/>
    </source>
</evidence>
<dbReference type="STRING" id="27342.A0A0H2RDT8"/>
<dbReference type="InParanoid" id="A0A0H2RDT8"/>
<dbReference type="Gene3D" id="3.30.70.940">
    <property type="entry name" value="NusG, N-terminal domain"/>
    <property type="match status" value="1"/>
</dbReference>
<keyword evidence="1" id="KW-0804">Transcription</keyword>
<evidence type="ECO:0000313" key="8">
    <source>
        <dbReference type="Proteomes" id="UP000053477"/>
    </source>
</evidence>
<evidence type="ECO:0000256" key="3">
    <source>
        <dbReference type="ARBA" id="ARBA00029865"/>
    </source>
</evidence>
<dbReference type="GO" id="GO:0006368">
    <property type="term" value="P:transcription elongation by RNA polymerase II"/>
    <property type="evidence" value="ECO:0007669"/>
    <property type="project" value="TreeGrafter"/>
</dbReference>
<dbReference type="InterPro" id="IPR039659">
    <property type="entry name" value="SPT5"/>
</dbReference>
<protein>
    <recommendedName>
        <fullName evidence="3">Chromatin elongation factor SPT5</fullName>
    </recommendedName>
    <alternativeName>
        <fullName evidence="4">Chromatin elongation factor spt5</fullName>
    </alternativeName>
</protein>
<feature type="domain" description="KOW" evidence="6">
    <location>
        <begin position="422"/>
        <end position="449"/>
    </location>
</feature>
<dbReference type="GO" id="GO:0006357">
    <property type="term" value="P:regulation of transcription by RNA polymerase II"/>
    <property type="evidence" value="ECO:0007669"/>
    <property type="project" value="InterPro"/>
</dbReference>
<evidence type="ECO:0000256" key="1">
    <source>
        <dbReference type="ARBA" id="ARBA00023163"/>
    </source>
</evidence>
<dbReference type="PANTHER" id="PTHR11125">
    <property type="entry name" value="SUPPRESSOR OF TY 5"/>
    <property type="match status" value="1"/>
</dbReference>
<dbReference type="GO" id="GO:0032044">
    <property type="term" value="C:DSIF complex"/>
    <property type="evidence" value="ECO:0007669"/>
    <property type="project" value="TreeGrafter"/>
</dbReference>
<dbReference type="SMART" id="SM00739">
    <property type="entry name" value="KOW"/>
    <property type="match status" value="3"/>
</dbReference>
<feature type="domain" description="KOW" evidence="6">
    <location>
        <begin position="206"/>
        <end position="233"/>
    </location>
</feature>
<evidence type="ECO:0000256" key="2">
    <source>
        <dbReference type="ARBA" id="ARBA00024691"/>
    </source>
</evidence>
<organism evidence="7 8">
    <name type="scientific">Schizopora paradoxa</name>
    <dbReference type="NCBI Taxonomy" id="27342"/>
    <lineage>
        <taxon>Eukaryota</taxon>
        <taxon>Fungi</taxon>
        <taxon>Dikarya</taxon>
        <taxon>Basidiomycota</taxon>
        <taxon>Agaricomycotina</taxon>
        <taxon>Agaricomycetes</taxon>
        <taxon>Hymenochaetales</taxon>
        <taxon>Schizoporaceae</taxon>
        <taxon>Schizopora</taxon>
    </lineage>
</organism>
<feature type="region of interest" description="Disordered" evidence="5">
    <location>
        <begin position="1"/>
        <end position="41"/>
    </location>
</feature>
<dbReference type="AlphaFoldDB" id="A0A0H2RDT8"/>
<accession>A0A0H2RDT8</accession>
<keyword evidence="8" id="KW-1185">Reference proteome</keyword>